<dbReference type="InterPro" id="IPR023753">
    <property type="entry name" value="FAD/NAD-binding_dom"/>
</dbReference>
<protein>
    <submittedName>
        <fullName evidence="12">2,4-dienoyl-CoA reductase (NADPH2)</fullName>
    </submittedName>
</protein>
<dbReference type="EMBL" id="SLXK01000016">
    <property type="protein sequence ID" value="TCP28755.1"/>
    <property type="molecule type" value="Genomic_DNA"/>
</dbReference>
<dbReference type="Pfam" id="PF07992">
    <property type="entry name" value="Pyr_redox_2"/>
    <property type="match status" value="1"/>
</dbReference>
<dbReference type="Proteomes" id="UP000295416">
    <property type="component" value="Unassembled WGS sequence"/>
</dbReference>
<evidence type="ECO:0000256" key="3">
    <source>
        <dbReference type="ARBA" id="ARBA00011048"/>
    </source>
</evidence>
<gene>
    <name evidence="12" type="ORF">EV207_11667</name>
</gene>
<dbReference type="SUPFAM" id="SSF51395">
    <property type="entry name" value="FMN-linked oxidoreductases"/>
    <property type="match status" value="1"/>
</dbReference>
<comment type="cofactor">
    <cofactor evidence="2">
        <name>[4Fe-4S] cluster</name>
        <dbReference type="ChEBI" id="CHEBI:49883"/>
    </cofactor>
</comment>
<dbReference type="PRINTS" id="PR00368">
    <property type="entry name" value="FADPNR"/>
</dbReference>
<keyword evidence="9" id="KW-0411">Iron-sulfur</keyword>
<evidence type="ECO:0000313" key="13">
    <source>
        <dbReference type="Proteomes" id="UP000295416"/>
    </source>
</evidence>
<dbReference type="GO" id="GO:0016491">
    <property type="term" value="F:oxidoreductase activity"/>
    <property type="evidence" value="ECO:0007669"/>
    <property type="project" value="UniProtKB-KW"/>
</dbReference>
<keyword evidence="6" id="KW-0479">Metal-binding</keyword>
<dbReference type="Gene3D" id="3.50.50.60">
    <property type="entry name" value="FAD/NAD(P)-binding domain"/>
    <property type="match status" value="1"/>
</dbReference>
<dbReference type="GO" id="GO:0010181">
    <property type="term" value="F:FMN binding"/>
    <property type="evidence" value="ECO:0007669"/>
    <property type="project" value="InterPro"/>
</dbReference>
<evidence type="ECO:0000256" key="9">
    <source>
        <dbReference type="ARBA" id="ARBA00023014"/>
    </source>
</evidence>
<reference evidence="12 13" key="1">
    <citation type="submission" date="2019-03" db="EMBL/GenBank/DDBJ databases">
        <title>Genomic Encyclopedia of Type Strains, Phase IV (KMG-IV): sequencing the most valuable type-strain genomes for metagenomic binning, comparative biology and taxonomic classification.</title>
        <authorList>
            <person name="Goeker M."/>
        </authorList>
    </citation>
    <scope>NUCLEOTIDE SEQUENCE [LARGE SCALE GENOMIC DNA]</scope>
    <source>
        <strain evidence="12 13">DSM 19377</strain>
    </source>
</reference>
<dbReference type="Gene3D" id="3.40.50.720">
    <property type="entry name" value="NAD(P)-binding Rossmann-like Domain"/>
    <property type="match status" value="1"/>
</dbReference>
<evidence type="ECO:0000256" key="6">
    <source>
        <dbReference type="ARBA" id="ARBA00022723"/>
    </source>
</evidence>
<dbReference type="Gene3D" id="3.20.20.70">
    <property type="entry name" value="Aldolase class I"/>
    <property type="match status" value="1"/>
</dbReference>
<feature type="domain" description="FAD/NAD(P)-binding" evidence="11">
    <location>
        <begin position="385"/>
        <end position="615"/>
    </location>
</feature>
<keyword evidence="4" id="KW-0285">Flavoprotein</keyword>
<feature type="domain" description="NADH:flavin oxidoreductase/NADH oxidase N-terminal" evidence="10">
    <location>
        <begin position="6"/>
        <end position="330"/>
    </location>
</feature>
<dbReference type="OrthoDB" id="9772736at2"/>
<organism evidence="12 13">
    <name type="scientific">Scopulibacillus darangshiensis</name>
    <dbReference type="NCBI Taxonomy" id="442528"/>
    <lineage>
        <taxon>Bacteria</taxon>
        <taxon>Bacillati</taxon>
        <taxon>Bacillota</taxon>
        <taxon>Bacilli</taxon>
        <taxon>Bacillales</taxon>
        <taxon>Sporolactobacillaceae</taxon>
        <taxon>Scopulibacillus</taxon>
    </lineage>
</organism>
<dbReference type="InterPro" id="IPR051793">
    <property type="entry name" value="NADH:flavin_oxidoreductase"/>
</dbReference>
<evidence type="ECO:0000256" key="5">
    <source>
        <dbReference type="ARBA" id="ARBA00022643"/>
    </source>
</evidence>
<dbReference type="Pfam" id="PF00724">
    <property type="entry name" value="Oxidored_FMN"/>
    <property type="match status" value="1"/>
</dbReference>
<keyword evidence="13" id="KW-1185">Reference proteome</keyword>
<dbReference type="InterPro" id="IPR036188">
    <property type="entry name" value="FAD/NAD-bd_sf"/>
</dbReference>
<dbReference type="RefSeq" id="WP_132746412.1">
    <property type="nucleotide sequence ID" value="NZ_SLXK01000016.1"/>
</dbReference>
<comment type="similarity">
    <text evidence="3">In the N-terminal section; belongs to the NADH:flavin oxidoreductase/NADH oxidase family.</text>
</comment>
<keyword evidence="5" id="KW-0288">FMN</keyword>
<comment type="caution">
    <text evidence="12">The sequence shown here is derived from an EMBL/GenBank/DDBJ whole genome shotgun (WGS) entry which is preliminary data.</text>
</comment>
<name>A0A4R2P4R4_9BACL</name>
<dbReference type="InterPro" id="IPR001155">
    <property type="entry name" value="OxRdtase_FMN_N"/>
</dbReference>
<dbReference type="AlphaFoldDB" id="A0A4R2P4R4"/>
<accession>A0A4R2P4R4</accession>
<dbReference type="PANTHER" id="PTHR42917">
    <property type="entry name" value="2,4-DIENOYL-COA REDUCTASE"/>
    <property type="match status" value="1"/>
</dbReference>
<evidence type="ECO:0000256" key="8">
    <source>
        <dbReference type="ARBA" id="ARBA00023004"/>
    </source>
</evidence>
<evidence type="ECO:0000259" key="11">
    <source>
        <dbReference type="Pfam" id="PF07992"/>
    </source>
</evidence>
<dbReference type="PANTHER" id="PTHR42917:SF2">
    <property type="entry name" value="2,4-DIENOYL-COA REDUCTASE [(2E)-ENOYL-COA-PRODUCING]"/>
    <property type="match status" value="1"/>
</dbReference>
<dbReference type="GO" id="GO:0046872">
    <property type="term" value="F:metal ion binding"/>
    <property type="evidence" value="ECO:0007669"/>
    <property type="project" value="UniProtKB-KW"/>
</dbReference>
<evidence type="ECO:0000256" key="2">
    <source>
        <dbReference type="ARBA" id="ARBA00001966"/>
    </source>
</evidence>
<keyword evidence="8" id="KW-0408">Iron</keyword>
<evidence type="ECO:0000259" key="10">
    <source>
        <dbReference type="Pfam" id="PF00724"/>
    </source>
</evidence>
<evidence type="ECO:0000313" key="12">
    <source>
        <dbReference type="EMBL" id="TCP28755.1"/>
    </source>
</evidence>
<sequence>MTVSLLFKKGYIGSLTLDHRILMGAMHLGIEGDREQLNQLKAFYSERAKGGAALIITGGAAVLPSGGGDHMYCLTEQDHRVQLQELIEAVHLARGKMALQLQHNGRYAKSSETGLEPVAPSAIMSKVTKERPVALSTKEIHDIRDAFVNGAVFAESAGFDAVELMGSEGYLLNQFLSPLTNQREDKYGGDFYKRMALPLEIVSGIRKSLGSDYPVIYRMSGDDYMDGSTTRAETVQFARELAKHGVDALNVGVGWHESRVPTVAAIVRAGAFAHVASEIRQAVNIPVIGANRIHTPECADDVLNQQLMDFVAPARPWLADASFAQKAKTGGREELNVCISCNQECLDHTMGHPPSPVGCLVNPRTGHEWKWGLKDRDHHGQQRQNIAVVGGGIAGLAAAKALAEKCERVTLFEAKGQLGGQFLLASQIPGKENFLETIRFYKTSLERLNVNVKLSYQPAIDELRAFDKVIIATGVEPNIPRLLKGTDLPHVAAYSDILSKTVTLGKRIAIVGGGGIGCDLAHFIAESQAEQSHRVDVTVISRSPKPAKRVGPTTRWVLISKLRQLGVNILKGFECKEITEDGVWVQNNDGQQFIEADQVILCTGQTENRELFDALKGHVPIETIGGSDIASELNAAKAIQQAYSLIYDSITEEASAKN</sequence>
<evidence type="ECO:0000256" key="7">
    <source>
        <dbReference type="ARBA" id="ARBA00023002"/>
    </source>
</evidence>
<dbReference type="SUPFAM" id="SSF51905">
    <property type="entry name" value="FAD/NAD(P)-binding domain"/>
    <property type="match status" value="1"/>
</dbReference>
<keyword evidence="7" id="KW-0560">Oxidoreductase</keyword>
<evidence type="ECO:0000256" key="1">
    <source>
        <dbReference type="ARBA" id="ARBA00001917"/>
    </source>
</evidence>
<comment type="cofactor">
    <cofactor evidence="1">
        <name>FMN</name>
        <dbReference type="ChEBI" id="CHEBI:58210"/>
    </cofactor>
</comment>
<dbReference type="InterPro" id="IPR013785">
    <property type="entry name" value="Aldolase_TIM"/>
</dbReference>
<evidence type="ECO:0000256" key="4">
    <source>
        <dbReference type="ARBA" id="ARBA00022630"/>
    </source>
</evidence>
<dbReference type="GO" id="GO:0051536">
    <property type="term" value="F:iron-sulfur cluster binding"/>
    <property type="evidence" value="ECO:0007669"/>
    <property type="project" value="UniProtKB-KW"/>
</dbReference>
<proteinExistence type="inferred from homology"/>